<dbReference type="InterPro" id="IPR001296">
    <property type="entry name" value="Glyco_trans_1"/>
</dbReference>
<accession>A0A7S8C573</accession>
<reference evidence="2 3" key="1">
    <citation type="submission" date="2020-06" db="EMBL/GenBank/DDBJ databases">
        <title>Genome sequence of 2 isolates from Red Sea Mangroves.</title>
        <authorList>
            <person name="Sefrji F."/>
            <person name="Michoud G."/>
            <person name="Merlino G."/>
            <person name="Daffonchio D."/>
        </authorList>
    </citation>
    <scope>NUCLEOTIDE SEQUENCE [LARGE SCALE GENOMIC DNA]</scope>
    <source>
        <strain evidence="2 3">R1DC25</strain>
    </source>
</reference>
<dbReference type="CDD" id="cd03801">
    <property type="entry name" value="GT4_PimA-like"/>
    <property type="match status" value="1"/>
</dbReference>
<organism evidence="2 3">
    <name type="scientific">Kaustia mangrovi</name>
    <dbReference type="NCBI Taxonomy" id="2593653"/>
    <lineage>
        <taxon>Bacteria</taxon>
        <taxon>Pseudomonadati</taxon>
        <taxon>Pseudomonadota</taxon>
        <taxon>Alphaproteobacteria</taxon>
        <taxon>Hyphomicrobiales</taxon>
        <taxon>Parvibaculaceae</taxon>
        <taxon>Kaustia</taxon>
    </lineage>
</organism>
<sequence>MTKKTIAVVLKGYPRLSETFIAQELLALERAGLTLRLYSLRAPSDERHPIHDEIAAPVAYLPEYLVKAPVTVIAALRKAARLPGFRPALRTFAKDFLRNPTPSRVRRFGQAAVLATVMPDDTGHIYSHFIHTPSSVARYASLMRGLPWSFSAHAKDIWTLPDWEKREKLADAVWGTTCTGFGHAHLQELAPEGEKDKMILSYHGLDISRFPDAPAARPARDGSDTADPVRIVSVGRAVEKKGYDVLLEALAGLPADLHWRFVHIGGGVLADRLAAKARALGIDDRVEWLGAREQGEVARLLASGDLFVLASRILASGDRDGLPNVLMEAASQKLCSISTNISGIPEFILNDRTGLLVEPEDADGLRAAIDALARDPARRERLGAAAHDRLKTAFSQDVCIANLASLFGIEPAKADKAREPEATA</sequence>
<proteinExistence type="predicted"/>
<dbReference type="GO" id="GO:0016757">
    <property type="term" value="F:glycosyltransferase activity"/>
    <property type="evidence" value="ECO:0007669"/>
    <property type="project" value="InterPro"/>
</dbReference>
<keyword evidence="2" id="KW-0808">Transferase</keyword>
<dbReference type="Pfam" id="PF00534">
    <property type="entry name" value="Glycos_transf_1"/>
    <property type="match status" value="1"/>
</dbReference>
<dbReference type="KEGG" id="kmn:HW532_13510"/>
<dbReference type="RefSeq" id="WP_213160980.1">
    <property type="nucleotide sequence ID" value="NZ_CP058214.1"/>
</dbReference>
<dbReference type="Proteomes" id="UP000593594">
    <property type="component" value="Chromosome"/>
</dbReference>
<evidence type="ECO:0000313" key="3">
    <source>
        <dbReference type="Proteomes" id="UP000593594"/>
    </source>
</evidence>
<dbReference type="PANTHER" id="PTHR12526">
    <property type="entry name" value="GLYCOSYLTRANSFERASE"/>
    <property type="match status" value="1"/>
</dbReference>
<dbReference type="SUPFAM" id="SSF53756">
    <property type="entry name" value="UDP-Glycosyltransferase/glycogen phosphorylase"/>
    <property type="match status" value="1"/>
</dbReference>
<protein>
    <submittedName>
        <fullName evidence="2">Glycosyltransferase family 4 protein</fullName>
    </submittedName>
</protein>
<keyword evidence="3" id="KW-1185">Reference proteome</keyword>
<evidence type="ECO:0000259" key="1">
    <source>
        <dbReference type="Pfam" id="PF00534"/>
    </source>
</evidence>
<gene>
    <name evidence="2" type="ORF">HW532_13510</name>
</gene>
<name>A0A7S8C573_9HYPH</name>
<evidence type="ECO:0000313" key="2">
    <source>
        <dbReference type="EMBL" id="QPC43614.1"/>
    </source>
</evidence>
<dbReference type="AlphaFoldDB" id="A0A7S8C573"/>
<dbReference type="EMBL" id="CP058214">
    <property type="protein sequence ID" value="QPC43614.1"/>
    <property type="molecule type" value="Genomic_DNA"/>
</dbReference>
<dbReference type="Gene3D" id="3.40.50.2000">
    <property type="entry name" value="Glycogen Phosphorylase B"/>
    <property type="match status" value="2"/>
</dbReference>
<feature type="domain" description="Glycosyl transferase family 1" evidence="1">
    <location>
        <begin position="227"/>
        <end position="387"/>
    </location>
</feature>